<sequence>MLGSSRTEQDVGVEEEETGAGEADLVHTTTGGGFPVTYSGGSWGARVLPSGCNPSLTR</sequence>
<feature type="region of interest" description="Disordered" evidence="1">
    <location>
        <begin position="1"/>
        <end position="58"/>
    </location>
</feature>
<organism evidence="2 3">
    <name type="scientific">Brassica cretica</name>
    <name type="common">Mustard</name>
    <dbReference type="NCBI Taxonomy" id="69181"/>
    <lineage>
        <taxon>Eukaryota</taxon>
        <taxon>Viridiplantae</taxon>
        <taxon>Streptophyta</taxon>
        <taxon>Embryophyta</taxon>
        <taxon>Tracheophyta</taxon>
        <taxon>Spermatophyta</taxon>
        <taxon>Magnoliopsida</taxon>
        <taxon>eudicotyledons</taxon>
        <taxon>Gunneridae</taxon>
        <taxon>Pentapetalae</taxon>
        <taxon>rosids</taxon>
        <taxon>malvids</taxon>
        <taxon>Brassicales</taxon>
        <taxon>Brassicaceae</taxon>
        <taxon>Brassiceae</taxon>
        <taxon>Brassica</taxon>
    </lineage>
</organism>
<proteinExistence type="predicted"/>
<dbReference type="Proteomes" id="UP000266723">
    <property type="component" value="Unassembled WGS sequence"/>
</dbReference>
<reference evidence="2 3" key="1">
    <citation type="journal article" date="2020" name="BMC Genomics">
        <title>Intraspecific diversification of the crop wild relative Brassica cretica Lam. using demographic model selection.</title>
        <authorList>
            <person name="Kioukis A."/>
            <person name="Michalopoulou V.A."/>
            <person name="Briers L."/>
            <person name="Pirintsos S."/>
            <person name="Studholme D.J."/>
            <person name="Pavlidis P."/>
            <person name="Sarris P.F."/>
        </authorList>
    </citation>
    <scope>NUCLEOTIDE SEQUENCE [LARGE SCALE GENOMIC DNA]</scope>
    <source>
        <strain evidence="3">cv. PFS-1207/04</strain>
    </source>
</reference>
<gene>
    <name evidence="2" type="ORF">DY000_02041915</name>
</gene>
<protein>
    <submittedName>
        <fullName evidence="2">Uncharacterized protein</fullName>
    </submittedName>
</protein>
<evidence type="ECO:0000313" key="3">
    <source>
        <dbReference type="Proteomes" id="UP000266723"/>
    </source>
</evidence>
<comment type="caution">
    <text evidence="2">The sequence shown here is derived from an EMBL/GenBank/DDBJ whole genome shotgun (WGS) entry which is preliminary data.</text>
</comment>
<evidence type="ECO:0000256" key="1">
    <source>
        <dbReference type="SAM" id="MobiDB-lite"/>
    </source>
</evidence>
<name>A0ABQ7B7E5_BRACR</name>
<dbReference type="EMBL" id="QGKV02001507">
    <property type="protein sequence ID" value="KAF3527911.1"/>
    <property type="molecule type" value="Genomic_DNA"/>
</dbReference>
<keyword evidence="3" id="KW-1185">Reference proteome</keyword>
<evidence type="ECO:0000313" key="2">
    <source>
        <dbReference type="EMBL" id="KAF3527911.1"/>
    </source>
</evidence>
<accession>A0ABQ7B7E5</accession>